<evidence type="ECO:0000313" key="4">
    <source>
        <dbReference type="Proteomes" id="UP000756860"/>
    </source>
</evidence>
<dbReference type="Pfam" id="PF01841">
    <property type="entry name" value="Transglut_core"/>
    <property type="match status" value="1"/>
</dbReference>
<accession>A0ABS5S9U3</accession>
<protein>
    <submittedName>
        <fullName evidence="3">Transglutaminase-like domain-containing protein</fullName>
    </submittedName>
</protein>
<name>A0ABS5S9U3_9BACT</name>
<dbReference type="PANTHER" id="PTHR33490:SF3">
    <property type="entry name" value="CONSERVED INTEGRAL MEMBRANE PROTEIN"/>
    <property type="match status" value="1"/>
</dbReference>
<dbReference type="EMBL" id="JAHCVK010000001">
    <property type="protein sequence ID" value="MBT0652153.1"/>
    <property type="molecule type" value="Genomic_DNA"/>
</dbReference>
<evidence type="ECO:0000313" key="3">
    <source>
        <dbReference type="EMBL" id="MBT0652153.1"/>
    </source>
</evidence>
<feature type="domain" description="Transglutaminase-like" evidence="2">
    <location>
        <begin position="384"/>
        <end position="444"/>
    </location>
</feature>
<evidence type="ECO:0000256" key="1">
    <source>
        <dbReference type="SAM" id="SignalP"/>
    </source>
</evidence>
<gene>
    <name evidence="3" type="ORF">KI810_03735</name>
</gene>
<keyword evidence="4" id="KW-1185">Reference proteome</keyword>
<dbReference type="SUPFAM" id="SSF54001">
    <property type="entry name" value="Cysteine proteinases"/>
    <property type="match status" value="1"/>
</dbReference>
<dbReference type="RefSeq" id="WP_214174113.1">
    <property type="nucleotide sequence ID" value="NZ_JAHCVK010000001.1"/>
</dbReference>
<dbReference type="Gene3D" id="3.10.620.30">
    <property type="match status" value="1"/>
</dbReference>
<dbReference type="Proteomes" id="UP000756860">
    <property type="component" value="Unassembled WGS sequence"/>
</dbReference>
<reference evidence="3 4" key="1">
    <citation type="submission" date="2021-05" db="EMBL/GenBank/DDBJ databases">
        <title>The draft genome of Geobacter luticola JCM 17780.</title>
        <authorList>
            <person name="Xu Z."/>
            <person name="Masuda Y."/>
            <person name="Itoh H."/>
            <person name="Senoo K."/>
        </authorList>
    </citation>
    <scope>NUCLEOTIDE SEQUENCE [LARGE SCALE GENOMIC DNA]</scope>
    <source>
        <strain evidence="3 4">JCM 17780</strain>
    </source>
</reference>
<feature type="chain" id="PRO_5046268036" evidence="1">
    <location>
        <begin position="28"/>
        <end position="484"/>
    </location>
</feature>
<dbReference type="PANTHER" id="PTHR33490">
    <property type="entry name" value="BLR5614 PROTEIN-RELATED"/>
    <property type="match status" value="1"/>
</dbReference>
<comment type="caution">
    <text evidence="3">The sequence shown here is derived from an EMBL/GenBank/DDBJ whole genome shotgun (WGS) entry which is preliminary data.</text>
</comment>
<organism evidence="3 4">
    <name type="scientific">Geomobilimonas luticola</name>
    <dbReference type="NCBI Taxonomy" id="1114878"/>
    <lineage>
        <taxon>Bacteria</taxon>
        <taxon>Pseudomonadati</taxon>
        <taxon>Thermodesulfobacteriota</taxon>
        <taxon>Desulfuromonadia</taxon>
        <taxon>Geobacterales</taxon>
        <taxon>Geobacteraceae</taxon>
        <taxon>Geomobilimonas</taxon>
    </lineage>
</organism>
<dbReference type="InterPro" id="IPR038765">
    <property type="entry name" value="Papain-like_cys_pep_sf"/>
</dbReference>
<keyword evidence="1" id="KW-0732">Signal</keyword>
<evidence type="ECO:0000259" key="2">
    <source>
        <dbReference type="SMART" id="SM00460"/>
    </source>
</evidence>
<feature type="signal peptide" evidence="1">
    <location>
        <begin position="1"/>
        <end position="27"/>
    </location>
</feature>
<dbReference type="SMART" id="SM00460">
    <property type="entry name" value="TGc"/>
    <property type="match status" value="1"/>
</dbReference>
<proteinExistence type="predicted"/>
<sequence>MKACRRSLFLSFFVSCVLLHLSITAFAGPTPSLTQLPLGVRWFSISMNGERTGFSRLAIDSVPEGYSISGEGSVKMLVLGFSREASSQENYRVTRDLALKSFSVSQTIDGSHMQVTGERTTRGVKVTVDTAGSRKEKLLKTKVPVYPMAALNLLPLLRGTPPGKTIQVSVLDVEAVKVKSVEIRVIGREPLPAGGMATHLRNDLYPFVDNDVWVDDAGNTVRESVRNDLIVTEAEDAASAARFLAEAAVAKRDLVLDFSLIKVATPIERPADVRQLVVELSPLPAGFILPAGAGQTVVRGDEGRAVVTVERGAGTAGEKNGTEDHSPYLQETGRILSNSREIKDLLPGIIGSEQSPRGKLDWLVRWVAANVDEAVTDSFSPLETLASRKGNCQSHARLYASLARAAGIPTRFVSGLVYVSGKGFLYHSWAESFAGGWVAVDPTFGQVPADVTHIKLVEGDSPEEMAAIAGLVGKISARVVEQRY</sequence>
<dbReference type="InterPro" id="IPR002931">
    <property type="entry name" value="Transglutaminase-like"/>
</dbReference>